<dbReference type="PROSITE" id="PS51257">
    <property type="entry name" value="PROKAR_LIPOPROTEIN"/>
    <property type="match status" value="1"/>
</dbReference>
<name>A0ABT6DL38_9BACT</name>
<dbReference type="EMBL" id="JANRMI010000002">
    <property type="protein sequence ID" value="MDG0815838.1"/>
    <property type="molecule type" value="Genomic_DNA"/>
</dbReference>
<evidence type="ECO:0000256" key="1">
    <source>
        <dbReference type="SAM" id="SignalP"/>
    </source>
</evidence>
<feature type="chain" id="PRO_5045682989" evidence="1">
    <location>
        <begin position="22"/>
        <end position="264"/>
    </location>
</feature>
<feature type="signal peptide" evidence="1">
    <location>
        <begin position="1"/>
        <end position="21"/>
    </location>
</feature>
<comment type="caution">
    <text evidence="2">The sequence shown here is derived from an EMBL/GenBank/DDBJ whole genome shotgun (WGS) entry which is preliminary data.</text>
</comment>
<organism evidence="2 3">
    <name type="scientific">Bdellovibrio svalbardensis</name>
    <dbReference type="NCBI Taxonomy" id="2972972"/>
    <lineage>
        <taxon>Bacteria</taxon>
        <taxon>Pseudomonadati</taxon>
        <taxon>Bdellovibrionota</taxon>
        <taxon>Bdellovibrionia</taxon>
        <taxon>Bdellovibrionales</taxon>
        <taxon>Pseudobdellovibrionaceae</taxon>
        <taxon>Bdellovibrio</taxon>
    </lineage>
</organism>
<keyword evidence="1" id="KW-0732">Signal</keyword>
<evidence type="ECO:0000313" key="2">
    <source>
        <dbReference type="EMBL" id="MDG0815838.1"/>
    </source>
</evidence>
<sequence length="264" mass="29581">MTKKVAKILAALSIFIGCALSAFFYSAPQPDDAFIFAGWNIEPFYYKGPQGIQGAYYDIMVEVCRTENLRCTFKISEFRKSIDQLKKGETHGGGPYVFTVPRSSVLSFSEGIFSSTYAFFGLPKTAAEIISYEDLRGYKIGTLVLSGTRVSLEAVNEFVDGTLTIKEEKSVSSLMQKIDSRQYPLGYINRDGGISWIAKNHSKIVEIPNLSENLDYRFAFSKKAIPPEKMKSLLEAFPKLRKSGFLKSIALKYKLNLTELGRHP</sequence>
<evidence type="ECO:0000313" key="3">
    <source>
        <dbReference type="Proteomes" id="UP001152321"/>
    </source>
</evidence>
<reference evidence="2" key="1">
    <citation type="submission" date="2022-08" db="EMBL/GenBank/DDBJ databases">
        <title>Novel Bdellovibrio Species Isolated from Svalbard: Designation Bdellovibrio svalbardensis.</title>
        <authorList>
            <person name="Mitchell R.J."/>
            <person name="Choi S.Y."/>
        </authorList>
    </citation>
    <scope>NUCLEOTIDE SEQUENCE</scope>
    <source>
        <strain evidence="2">PAP01</strain>
    </source>
</reference>
<keyword evidence="3" id="KW-1185">Reference proteome</keyword>
<gene>
    <name evidence="2" type="ORF">NWE73_05665</name>
</gene>
<dbReference type="Gene3D" id="3.40.190.10">
    <property type="entry name" value="Periplasmic binding protein-like II"/>
    <property type="match status" value="2"/>
</dbReference>
<protein>
    <submittedName>
        <fullName evidence="2">Transporter substrate-binding domain-containing protein</fullName>
    </submittedName>
</protein>
<dbReference type="PANTHER" id="PTHR35936:SF35">
    <property type="entry name" value="L-CYSTINE-BINDING PROTEIN TCYJ"/>
    <property type="match status" value="1"/>
</dbReference>
<dbReference type="RefSeq" id="WP_277577317.1">
    <property type="nucleotide sequence ID" value="NZ_JANRMI010000002.1"/>
</dbReference>
<proteinExistence type="predicted"/>
<dbReference type="SUPFAM" id="SSF53850">
    <property type="entry name" value="Periplasmic binding protein-like II"/>
    <property type="match status" value="1"/>
</dbReference>
<accession>A0ABT6DL38</accession>
<dbReference type="PANTHER" id="PTHR35936">
    <property type="entry name" value="MEMBRANE-BOUND LYTIC MUREIN TRANSGLYCOSYLASE F"/>
    <property type="match status" value="1"/>
</dbReference>
<dbReference type="Proteomes" id="UP001152321">
    <property type="component" value="Unassembled WGS sequence"/>
</dbReference>